<feature type="signal peptide" evidence="1">
    <location>
        <begin position="1"/>
        <end position="20"/>
    </location>
</feature>
<evidence type="ECO:0000256" key="1">
    <source>
        <dbReference type="SAM" id="SignalP"/>
    </source>
</evidence>
<protein>
    <submittedName>
        <fullName evidence="2">T9SS type A sorting domain-containing protein</fullName>
    </submittedName>
</protein>
<reference evidence="2 3" key="1">
    <citation type="journal article" date="2019" name="Nat. Med.">
        <title>A library of human gut bacterial isolates paired with longitudinal multiomics data enables mechanistic microbiome research.</title>
        <authorList>
            <person name="Poyet M."/>
            <person name="Groussin M."/>
            <person name="Gibbons S.M."/>
            <person name="Avila-Pacheco J."/>
            <person name="Jiang X."/>
            <person name="Kearney S.M."/>
            <person name="Perrotta A.R."/>
            <person name="Berdy B."/>
            <person name="Zhao S."/>
            <person name="Lieberman T.D."/>
            <person name="Swanson P.K."/>
            <person name="Smith M."/>
            <person name="Roesemann S."/>
            <person name="Alexander J.E."/>
            <person name="Rich S.A."/>
            <person name="Livny J."/>
            <person name="Vlamakis H."/>
            <person name="Clish C."/>
            <person name="Bullock K."/>
            <person name="Deik A."/>
            <person name="Scott J."/>
            <person name="Pierce K.A."/>
            <person name="Xavier R.J."/>
            <person name="Alm E.J."/>
        </authorList>
    </citation>
    <scope>NUCLEOTIDE SEQUENCE [LARGE SCALE GENOMIC DNA]</scope>
    <source>
        <strain evidence="2 3">BIOML-A10</strain>
    </source>
</reference>
<evidence type="ECO:0000313" key="3">
    <source>
        <dbReference type="Proteomes" id="UP000422221"/>
    </source>
</evidence>
<dbReference type="InterPro" id="IPR026444">
    <property type="entry name" value="Secre_tail"/>
</dbReference>
<evidence type="ECO:0000313" key="2">
    <source>
        <dbReference type="EMBL" id="KAA3763925.1"/>
    </source>
</evidence>
<organism evidence="2 3">
    <name type="scientific">Bacteroides salyersiae</name>
    <dbReference type="NCBI Taxonomy" id="291644"/>
    <lineage>
        <taxon>Bacteria</taxon>
        <taxon>Pseudomonadati</taxon>
        <taxon>Bacteroidota</taxon>
        <taxon>Bacteroidia</taxon>
        <taxon>Bacteroidales</taxon>
        <taxon>Bacteroidaceae</taxon>
        <taxon>Bacteroides</taxon>
    </lineage>
</organism>
<gene>
    <name evidence="2" type="ORF">F3F73_13000</name>
</gene>
<dbReference type="RefSeq" id="WP_130058862.1">
    <property type="nucleotide sequence ID" value="NZ_JADNPJ010000009.1"/>
</dbReference>
<feature type="chain" id="PRO_5029778550" evidence="1">
    <location>
        <begin position="21"/>
        <end position="308"/>
    </location>
</feature>
<sequence length="308" mass="36407">MKKFFLLYLLFFIGNTYLYAQSDTNFASSSVDAYKPFIMNGTCEWFTVEWYDNYYKHSISAEDTTIQSKTYKKVFYQECRKMDREYVGAIREEDKRIYYWPTEREIQTEMLLYDFNMKVGDCISYYGGDVNLKLARIDNVQIEGETRKRYYFYDMDYDPDQIYPYDSWIEGIGSEQELMRPFSPLRTCMGCHLRVKCVHQGDKVIYREDTDSPCSCEQGQSVRDNDADKEFRILKNPIENNLLSIELKDAKFNKMQIYSWDGKILVTKDIHINNGTLDVPLMKLQAGNYILILSCEDGNRESTHIIIL</sequence>
<keyword evidence="1" id="KW-0732">Signal</keyword>
<dbReference type="EMBL" id="VWMK01000012">
    <property type="protein sequence ID" value="KAA3763925.1"/>
    <property type="molecule type" value="Genomic_DNA"/>
</dbReference>
<dbReference type="AlphaFoldDB" id="A0A7J4XIC2"/>
<dbReference type="Proteomes" id="UP000422221">
    <property type="component" value="Unassembled WGS sequence"/>
</dbReference>
<dbReference type="NCBIfam" id="TIGR04183">
    <property type="entry name" value="Por_Secre_tail"/>
    <property type="match status" value="1"/>
</dbReference>
<name>A0A7J4XIC2_9BACE</name>
<comment type="caution">
    <text evidence="2">The sequence shown here is derived from an EMBL/GenBank/DDBJ whole genome shotgun (WGS) entry which is preliminary data.</text>
</comment>
<accession>A0A7J4XIC2</accession>
<proteinExistence type="predicted"/>